<comment type="caution">
    <text evidence="2">The sequence shown here is derived from an EMBL/GenBank/DDBJ whole genome shotgun (WGS) entry which is preliminary data.</text>
</comment>
<dbReference type="InterPro" id="IPR006675">
    <property type="entry name" value="HDIG_dom"/>
</dbReference>
<name>X1F382_9ZZZZ</name>
<dbReference type="PANTHER" id="PTHR35795">
    <property type="entry name" value="SLR1885 PROTEIN"/>
    <property type="match status" value="1"/>
</dbReference>
<accession>X1F382</accession>
<dbReference type="Pfam" id="PF01966">
    <property type="entry name" value="HD"/>
    <property type="match status" value="1"/>
</dbReference>
<sequence length="197" mass="22141">GRLHFRTSYGQNVLLHSIEVSHLATALASEIGADIRVCKKAGLLHDIGKALDKEVEGSHVEIGIKILEKFAIEEEIIKAIKSHHEDYPYETLEAILIQVADQISGARPGARKDTLDQYLKRLEDLEEIALSFPGVLKAWALQAGRELRVFVKPEEIDDLTAGKLARDIANEIQRELKYPGEIKVNLIREKRVVEYAK</sequence>
<dbReference type="SMART" id="SM00471">
    <property type="entry name" value="HDc"/>
    <property type="match status" value="1"/>
</dbReference>
<dbReference type="PANTHER" id="PTHR35795:SF1">
    <property type="entry name" value="BIS(5'-NUCLEOSYL)-TETRAPHOSPHATASE, SYMMETRICAL"/>
    <property type="match status" value="1"/>
</dbReference>
<evidence type="ECO:0000259" key="1">
    <source>
        <dbReference type="PROSITE" id="PS51831"/>
    </source>
</evidence>
<feature type="domain" description="HD" evidence="1">
    <location>
        <begin position="13"/>
        <end position="106"/>
    </location>
</feature>
<dbReference type="CDD" id="cd00077">
    <property type="entry name" value="HDc"/>
    <property type="match status" value="1"/>
</dbReference>
<feature type="non-terminal residue" evidence="2">
    <location>
        <position position="1"/>
    </location>
</feature>
<dbReference type="EMBL" id="BARU01005119">
    <property type="protein sequence ID" value="GAH27000.1"/>
    <property type="molecule type" value="Genomic_DNA"/>
</dbReference>
<dbReference type="InterPro" id="IPR006674">
    <property type="entry name" value="HD_domain"/>
</dbReference>
<protein>
    <recommendedName>
        <fullName evidence="1">HD domain-containing protein</fullName>
    </recommendedName>
</protein>
<dbReference type="AlphaFoldDB" id="X1F382"/>
<dbReference type="NCBIfam" id="TIGR00277">
    <property type="entry name" value="HDIG"/>
    <property type="match status" value="1"/>
</dbReference>
<organism evidence="2">
    <name type="scientific">marine sediment metagenome</name>
    <dbReference type="NCBI Taxonomy" id="412755"/>
    <lineage>
        <taxon>unclassified sequences</taxon>
        <taxon>metagenomes</taxon>
        <taxon>ecological metagenomes</taxon>
    </lineage>
</organism>
<evidence type="ECO:0000313" key="2">
    <source>
        <dbReference type="EMBL" id="GAH27000.1"/>
    </source>
</evidence>
<gene>
    <name evidence="2" type="ORF">S03H2_09869</name>
</gene>
<dbReference type="Gene3D" id="1.10.3210.10">
    <property type="entry name" value="Hypothetical protein af1432"/>
    <property type="match status" value="1"/>
</dbReference>
<dbReference type="InterPro" id="IPR003607">
    <property type="entry name" value="HD/PDEase_dom"/>
</dbReference>
<dbReference type="PROSITE" id="PS51831">
    <property type="entry name" value="HD"/>
    <property type="match status" value="1"/>
</dbReference>
<proteinExistence type="predicted"/>
<dbReference type="SUPFAM" id="SSF109604">
    <property type="entry name" value="HD-domain/PDEase-like"/>
    <property type="match status" value="1"/>
</dbReference>
<reference evidence="2" key="1">
    <citation type="journal article" date="2014" name="Front. Microbiol.">
        <title>High frequency of phylogenetically diverse reductive dehalogenase-homologous genes in deep subseafloor sedimentary metagenomes.</title>
        <authorList>
            <person name="Kawai M."/>
            <person name="Futagami T."/>
            <person name="Toyoda A."/>
            <person name="Takaki Y."/>
            <person name="Nishi S."/>
            <person name="Hori S."/>
            <person name="Arai W."/>
            <person name="Tsubouchi T."/>
            <person name="Morono Y."/>
            <person name="Uchiyama I."/>
            <person name="Ito T."/>
            <person name="Fujiyama A."/>
            <person name="Inagaki F."/>
            <person name="Takami H."/>
        </authorList>
    </citation>
    <scope>NUCLEOTIDE SEQUENCE</scope>
    <source>
        <strain evidence="2">Expedition CK06-06</strain>
    </source>
</reference>
<dbReference type="InterPro" id="IPR051094">
    <property type="entry name" value="Diverse_Catalytic_Enzymes"/>
</dbReference>